<dbReference type="AlphaFoldDB" id="A0A2M6XAW6"/>
<keyword evidence="3 5" id="KW-0687">Ribonucleoprotein</keyword>
<dbReference type="SUPFAM" id="SSF46561">
    <property type="entry name" value="Ribosomal protein L29 (L29p)"/>
    <property type="match status" value="1"/>
</dbReference>
<sequence length="69" mass="7950">MKTKQLAQLRVKTIPELKAQIDQAEVQLAKLRVDVGAGRVKNSQQLNQQRHDLARLKTIWQQKEMNESA</sequence>
<comment type="caution">
    <text evidence="6">The sequence shown here is derived from an EMBL/GenBank/DDBJ whole genome shotgun (WGS) entry which is preliminary data.</text>
</comment>
<name>A0A2M6XAW6_9BACT</name>
<dbReference type="HAMAP" id="MF_00374">
    <property type="entry name" value="Ribosomal_uL29"/>
    <property type="match status" value="1"/>
</dbReference>
<dbReference type="GO" id="GO:0003735">
    <property type="term" value="F:structural constituent of ribosome"/>
    <property type="evidence" value="ECO:0007669"/>
    <property type="project" value="InterPro"/>
</dbReference>
<dbReference type="GO" id="GO:0005840">
    <property type="term" value="C:ribosome"/>
    <property type="evidence" value="ECO:0007669"/>
    <property type="project" value="UniProtKB-KW"/>
</dbReference>
<gene>
    <name evidence="5 6" type="primary">rpmC</name>
    <name evidence="6" type="ORF">COT66_01730</name>
</gene>
<dbReference type="NCBIfam" id="TIGR00012">
    <property type="entry name" value="L29"/>
    <property type="match status" value="1"/>
</dbReference>
<reference evidence="7" key="1">
    <citation type="submission" date="2017-09" db="EMBL/GenBank/DDBJ databases">
        <title>Depth-based differentiation of microbial function through sediment-hosted aquifers and enrichment of novel symbionts in the deep terrestrial subsurface.</title>
        <authorList>
            <person name="Probst A.J."/>
            <person name="Ladd B."/>
            <person name="Jarett J.K."/>
            <person name="Geller-Mcgrath D.E."/>
            <person name="Sieber C.M.K."/>
            <person name="Emerson J.B."/>
            <person name="Anantharaman K."/>
            <person name="Thomas B.C."/>
            <person name="Malmstrom R."/>
            <person name="Stieglmeier M."/>
            <person name="Klingl A."/>
            <person name="Woyke T."/>
            <person name="Ryan C.M."/>
            <person name="Banfield J.F."/>
        </authorList>
    </citation>
    <scope>NUCLEOTIDE SEQUENCE [LARGE SCALE GENOMIC DNA]</scope>
</reference>
<evidence type="ECO:0000256" key="4">
    <source>
        <dbReference type="ARBA" id="ARBA00035204"/>
    </source>
</evidence>
<evidence type="ECO:0000256" key="1">
    <source>
        <dbReference type="ARBA" id="ARBA00009254"/>
    </source>
</evidence>
<protein>
    <recommendedName>
        <fullName evidence="4 5">Large ribosomal subunit protein uL29</fullName>
    </recommendedName>
</protein>
<keyword evidence="2 5" id="KW-0689">Ribosomal protein</keyword>
<dbReference type="GO" id="GO:0006412">
    <property type="term" value="P:translation"/>
    <property type="evidence" value="ECO:0007669"/>
    <property type="project" value="UniProtKB-UniRule"/>
</dbReference>
<evidence type="ECO:0000256" key="3">
    <source>
        <dbReference type="ARBA" id="ARBA00023274"/>
    </source>
</evidence>
<evidence type="ECO:0000256" key="5">
    <source>
        <dbReference type="HAMAP-Rule" id="MF_00374"/>
    </source>
</evidence>
<dbReference type="Gene3D" id="1.10.287.310">
    <property type="match status" value="1"/>
</dbReference>
<dbReference type="EMBL" id="PEZK01000026">
    <property type="protein sequence ID" value="PIU02151.1"/>
    <property type="molecule type" value="Genomic_DNA"/>
</dbReference>
<dbReference type="InterPro" id="IPR036049">
    <property type="entry name" value="Ribosomal_uL29_sf"/>
</dbReference>
<dbReference type="Proteomes" id="UP000231214">
    <property type="component" value="Unassembled WGS sequence"/>
</dbReference>
<organism evidence="6 7">
    <name type="scientific">Candidatus Shapirobacteria bacterium CG09_land_8_20_14_0_10_49_15</name>
    <dbReference type="NCBI Taxonomy" id="1974482"/>
    <lineage>
        <taxon>Bacteria</taxon>
        <taxon>Candidatus Shapironibacteriota</taxon>
    </lineage>
</organism>
<evidence type="ECO:0000313" key="7">
    <source>
        <dbReference type="Proteomes" id="UP000231214"/>
    </source>
</evidence>
<evidence type="ECO:0000256" key="2">
    <source>
        <dbReference type="ARBA" id="ARBA00022980"/>
    </source>
</evidence>
<dbReference type="InterPro" id="IPR001854">
    <property type="entry name" value="Ribosomal_uL29"/>
</dbReference>
<comment type="similarity">
    <text evidence="1 5">Belongs to the universal ribosomal protein uL29 family.</text>
</comment>
<dbReference type="GO" id="GO:1990904">
    <property type="term" value="C:ribonucleoprotein complex"/>
    <property type="evidence" value="ECO:0007669"/>
    <property type="project" value="UniProtKB-KW"/>
</dbReference>
<proteinExistence type="inferred from homology"/>
<dbReference type="Pfam" id="PF00831">
    <property type="entry name" value="Ribosomal_L29"/>
    <property type="match status" value="1"/>
</dbReference>
<accession>A0A2M6XAW6</accession>
<evidence type="ECO:0000313" key="6">
    <source>
        <dbReference type="EMBL" id="PIU02151.1"/>
    </source>
</evidence>